<dbReference type="GO" id="GO:0008270">
    <property type="term" value="F:zinc ion binding"/>
    <property type="evidence" value="ECO:0007669"/>
    <property type="project" value="TreeGrafter"/>
</dbReference>
<accession>A0AAV5W987</accession>
<sequence length="309" mass="36078">FRLMNETCIDKSIQIYHKTHFGKFADFDSLIDIIMANCGDSVPAKSISNDFIYQLGKALVIVSRKGDVVTIKQTRFLSTYFEKSARDNRTRYTIPLLYTTNNGTFIKIFNKNESELKLTIPSNWRFTIDIHYHALFRPFYEDPFPISSIEDSKNETISSELAGHVRFSMVTGLETGLITIDRYFELIRANILESKVIGFNEMVFEGFINKKTLFIFQLIIQSELRKYMYLGAHPNEDLERIISWDDLFNNRTYYLNDTGIPTLQKLNGTIHAIECLTTWHNTTTYTRFLRDNFIDGNLRIRPDSIEYVQ</sequence>
<dbReference type="GO" id="GO:0042277">
    <property type="term" value="F:peptide binding"/>
    <property type="evidence" value="ECO:0007669"/>
    <property type="project" value="TreeGrafter"/>
</dbReference>
<feature type="non-terminal residue" evidence="1">
    <location>
        <position position="1"/>
    </location>
</feature>
<dbReference type="GO" id="GO:0016020">
    <property type="term" value="C:membrane"/>
    <property type="evidence" value="ECO:0007669"/>
    <property type="project" value="TreeGrafter"/>
</dbReference>
<dbReference type="GO" id="GO:0006508">
    <property type="term" value="P:proteolysis"/>
    <property type="evidence" value="ECO:0007669"/>
    <property type="project" value="TreeGrafter"/>
</dbReference>
<dbReference type="InterPro" id="IPR050344">
    <property type="entry name" value="Peptidase_M1_aminopeptidases"/>
</dbReference>
<gene>
    <name evidence="1" type="ORF">PFISCL1PPCAC_18678</name>
</gene>
<dbReference type="GO" id="GO:0070006">
    <property type="term" value="F:metalloaminopeptidase activity"/>
    <property type="evidence" value="ECO:0007669"/>
    <property type="project" value="TreeGrafter"/>
</dbReference>
<dbReference type="Proteomes" id="UP001432322">
    <property type="component" value="Unassembled WGS sequence"/>
</dbReference>
<comment type="caution">
    <text evidence="1">The sequence shown here is derived from an EMBL/GenBank/DDBJ whole genome shotgun (WGS) entry which is preliminary data.</text>
</comment>
<protein>
    <submittedName>
        <fullName evidence="1">Uncharacterized protein</fullName>
    </submittedName>
</protein>
<dbReference type="AlphaFoldDB" id="A0AAV5W987"/>
<proteinExistence type="predicted"/>
<organism evidence="1 2">
    <name type="scientific">Pristionchus fissidentatus</name>
    <dbReference type="NCBI Taxonomy" id="1538716"/>
    <lineage>
        <taxon>Eukaryota</taxon>
        <taxon>Metazoa</taxon>
        <taxon>Ecdysozoa</taxon>
        <taxon>Nematoda</taxon>
        <taxon>Chromadorea</taxon>
        <taxon>Rhabditida</taxon>
        <taxon>Rhabditina</taxon>
        <taxon>Diplogasteromorpha</taxon>
        <taxon>Diplogasteroidea</taxon>
        <taxon>Neodiplogasteridae</taxon>
        <taxon>Pristionchus</taxon>
    </lineage>
</organism>
<evidence type="ECO:0000313" key="1">
    <source>
        <dbReference type="EMBL" id="GMT27381.1"/>
    </source>
</evidence>
<evidence type="ECO:0000313" key="2">
    <source>
        <dbReference type="Proteomes" id="UP001432322"/>
    </source>
</evidence>
<keyword evidence="2" id="KW-1185">Reference proteome</keyword>
<feature type="non-terminal residue" evidence="1">
    <location>
        <position position="309"/>
    </location>
</feature>
<dbReference type="Gene3D" id="2.60.40.1910">
    <property type="match status" value="1"/>
</dbReference>
<reference evidence="1" key="1">
    <citation type="submission" date="2023-10" db="EMBL/GenBank/DDBJ databases">
        <title>Genome assembly of Pristionchus species.</title>
        <authorList>
            <person name="Yoshida K."/>
            <person name="Sommer R.J."/>
        </authorList>
    </citation>
    <scope>NUCLEOTIDE SEQUENCE</scope>
    <source>
        <strain evidence="1">RS5133</strain>
    </source>
</reference>
<dbReference type="PANTHER" id="PTHR11533:SF299">
    <property type="entry name" value="AMINOPEPTIDASE"/>
    <property type="match status" value="1"/>
</dbReference>
<dbReference type="GO" id="GO:0043171">
    <property type="term" value="P:peptide catabolic process"/>
    <property type="evidence" value="ECO:0007669"/>
    <property type="project" value="TreeGrafter"/>
</dbReference>
<dbReference type="GO" id="GO:0005737">
    <property type="term" value="C:cytoplasm"/>
    <property type="evidence" value="ECO:0007669"/>
    <property type="project" value="TreeGrafter"/>
</dbReference>
<dbReference type="EMBL" id="BTSY01000005">
    <property type="protein sequence ID" value="GMT27381.1"/>
    <property type="molecule type" value="Genomic_DNA"/>
</dbReference>
<dbReference type="GO" id="GO:0005615">
    <property type="term" value="C:extracellular space"/>
    <property type="evidence" value="ECO:0007669"/>
    <property type="project" value="TreeGrafter"/>
</dbReference>
<dbReference type="PANTHER" id="PTHR11533">
    <property type="entry name" value="PROTEASE M1 ZINC METALLOPROTEASE"/>
    <property type="match status" value="1"/>
</dbReference>
<name>A0AAV5W987_9BILA</name>